<evidence type="ECO:0000313" key="3">
    <source>
        <dbReference type="EMBL" id="GDY79281.1"/>
    </source>
</evidence>
<protein>
    <recommendedName>
        <fullName evidence="1">Type 2A encapsulin shell protein SrpI-like domain-containing protein</fullName>
    </recommendedName>
</protein>
<name>A0A4D4N407_STRAX</name>
<dbReference type="Pfam" id="PF19307">
    <property type="entry name" value="SrpI-like"/>
    <property type="match status" value="1"/>
</dbReference>
<accession>A0A4D4N407</accession>
<dbReference type="Proteomes" id="UP000299211">
    <property type="component" value="Unassembled WGS sequence"/>
</dbReference>
<dbReference type="Proteomes" id="UP000302139">
    <property type="component" value="Unassembled WGS sequence"/>
</dbReference>
<evidence type="ECO:0000313" key="4">
    <source>
        <dbReference type="Proteomes" id="UP000299211"/>
    </source>
</evidence>
<comment type="caution">
    <text evidence="3">The sequence shown here is derived from an EMBL/GenBank/DDBJ whole genome shotgun (WGS) entry which is preliminary data.</text>
</comment>
<gene>
    <name evidence="2" type="ORF">SAV14893_000370</name>
    <name evidence="3" type="ORF">SAV31267_087660</name>
</gene>
<dbReference type="InterPro" id="IPR045641">
    <property type="entry name" value="SrpI-like"/>
</dbReference>
<reference evidence="2 5" key="2">
    <citation type="submission" date="2019-04" db="EMBL/GenBank/DDBJ databases">
        <title>Draft genome sequences of Streptomyces avermitilis NBRC 14893.</title>
        <authorList>
            <person name="Komaki H."/>
            <person name="Tamura T."/>
            <person name="Hosoyama A."/>
        </authorList>
    </citation>
    <scope>NUCLEOTIDE SEQUENCE [LARGE SCALE GENOMIC DNA]</scope>
    <source>
        <strain evidence="2 5">NBRC 14893</strain>
    </source>
</reference>
<evidence type="ECO:0000313" key="2">
    <source>
        <dbReference type="EMBL" id="GDY60644.1"/>
    </source>
</evidence>
<reference evidence="3 4" key="1">
    <citation type="submission" date="2019-04" db="EMBL/GenBank/DDBJ databases">
        <title>Draft genome sequences of Streptomyces avermitilis ATCC 31267.</title>
        <authorList>
            <person name="Komaki H."/>
            <person name="Tamura T."/>
            <person name="Hosoyama A."/>
        </authorList>
    </citation>
    <scope>NUCLEOTIDE SEQUENCE [LARGE SCALE GENOMIC DNA]</scope>
    <source>
        <strain evidence="3 4">ATCC 31267</strain>
    </source>
</reference>
<organism evidence="3 4">
    <name type="scientific">Streptomyces avermitilis</name>
    <dbReference type="NCBI Taxonomy" id="33903"/>
    <lineage>
        <taxon>Bacteria</taxon>
        <taxon>Bacillati</taxon>
        <taxon>Actinomycetota</taxon>
        <taxon>Actinomycetes</taxon>
        <taxon>Kitasatosporales</taxon>
        <taxon>Streptomycetaceae</taxon>
        <taxon>Streptomyces</taxon>
    </lineage>
</organism>
<dbReference type="EMBL" id="BJHY01000001">
    <property type="protein sequence ID" value="GDY79281.1"/>
    <property type="molecule type" value="Genomic_DNA"/>
</dbReference>
<feature type="domain" description="Type 2A encapsulin shell protein SrpI-like" evidence="1">
    <location>
        <begin position="1"/>
        <end position="37"/>
    </location>
</feature>
<dbReference type="EMBL" id="BJHX01000001">
    <property type="protein sequence ID" value="GDY60644.1"/>
    <property type="molecule type" value="Genomic_DNA"/>
</dbReference>
<dbReference type="AlphaFoldDB" id="A0A4D4N407"/>
<sequence>MGIDTAAIIRYLVTAHFSLAILVPDAAGILENVQIGRTAE</sequence>
<proteinExistence type="predicted"/>
<evidence type="ECO:0000313" key="5">
    <source>
        <dbReference type="Proteomes" id="UP000302139"/>
    </source>
</evidence>
<evidence type="ECO:0000259" key="1">
    <source>
        <dbReference type="Pfam" id="PF19307"/>
    </source>
</evidence>